<dbReference type="RefSeq" id="WP_192765572.1">
    <property type="nucleotide sequence ID" value="NZ_JADBEB010000001.1"/>
</dbReference>
<dbReference type="Proteomes" id="UP000649753">
    <property type="component" value="Unassembled WGS sequence"/>
</dbReference>
<evidence type="ECO:0000313" key="1">
    <source>
        <dbReference type="EMBL" id="MBE1485380.1"/>
    </source>
</evidence>
<keyword evidence="2" id="KW-1185">Reference proteome</keyword>
<sequence length="150" mass="16719">MSIDYRLTLAGDISLEQIAELVAPDATETSTMSGKGMLTAPLYEEYGYVVDITSGGHGYYDAEDDDGSQWIWEPDTYVDINFHMSKDDLTDKGTPNMLAAVARVLTERAEDAALVLNGNWLLLTRVGGALRKHRTTWWSHHDVDNAIIRQ</sequence>
<protein>
    <submittedName>
        <fullName evidence="1">Uncharacterized protein</fullName>
    </submittedName>
</protein>
<accession>A0A927M6I7</accession>
<reference evidence="1" key="1">
    <citation type="submission" date="2020-10" db="EMBL/GenBank/DDBJ databases">
        <title>Sequencing the genomes of 1000 actinobacteria strains.</title>
        <authorList>
            <person name="Klenk H.-P."/>
        </authorList>
    </citation>
    <scope>NUCLEOTIDE SEQUENCE</scope>
    <source>
        <strain evidence="1">DSM 46832</strain>
    </source>
</reference>
<gene>
    <name evidence="1" type="ORF">H4W31_001018</name>
</gene>
<comment type="caution">
    <text evidence="1">The sequence shown here is derived from an EMBL/GenBank/DDBJ whole genome shotgun (WGS) entry which is preliminary data.</text>
</comment>
<dbReference type="NCBIfam" id="NF040657">
    <property type="entry name" value="immun_SitI3"/>
    <property type="match status" value="1"/>
</dbReference>
<dbReference type="EMBL" id="JADBEB010000001">
    <property type="protein sequence ID" value="MBE1485380.1"/>
    <property type="molecule type" value="Genomic_DNA"/>
</dbReference>
<dbReference type="AlphaFoldDB" id="A0A927M6I7"/>
<name>A0A927M6I7_9ACTN</name>
<proteinExistence type="predicted"/>
<organism evidence="1 2">
    <name type="scientific">Plantactinospora soyae</name>
    <dbReference type="NCBI Taxonomy" id="1544732"/>
    <lineage>
        <taxon>Bacteria</taxon>
        <taxon>Bacillati</taxon>
        <taxon>Actinomycetota</taxon>
        <taxon>Actinomycetes</taxon>
        <taxon>Micromonosporales</taxon>
        <taxon>Micromonosporaceae</taxon>
        <taxon>Plantactinospora</taxon>
    </lineage>
</organism>
<evidence type="ECO:0000313" key="2">
    <source>
        <dbReference type="Proteomes" id="UP000649753"/>
    </source>
</evidence>
<dbReference type="InterPro" id="IPR049799">
    <property type="entry name" value="SitI3-like"/>
</dbReference>